<accession>A0ABW8GL24</accession>
<evidence type="ECO:0000313" key="3">
    <source>
        <dbReference type="EMBL" id="MFJ5445867.1"/>
    </source>
</evidence>
<name>A0ABW8GL24_9PROT</name>
<reference evidence="3 4" key="1">
    <citation type="submission" date="2024-11" db="EMBL/GenBank/DDBJ databases">
        <authorList>
            <person name="Kaparullina E.N."/>
            <person name="Delegan Y.A."/>
            <person name="Doronina N.V."/>
        </authorList>
    </citation>
    <scope>NUCLEOTIDE SEQUENCE [LARGE SCALE GENOMIC DNA]</scope>
    <source>
        <strain evidence="3 4">7sh_L</strain>
    </source>
</reference>
<dbReference type="Pfam" id="PF07589">
    <property type="entry name" value="PEP-CTERM"/>
    <property type="match status" value="1"/>
</dbReference>
<organism evidence="3 4">
    <name type="scientific">Methylobacillus methanolivorans</name>
    <dbReference type="NCBI Taxonomy" id="1848927"/>
    <lineage>
        <taxon>Bacteria</taxon>
        <taxon>Pseudomonadati</taxon>
        <taxon>Pseudomonadota</taxon>
        <taxon>Betaproteobacteria</taxon>
        <taxon>Nitrosomonadales</taxon>
        <taxon>Methylophilaceae</taxon>
        <taxon>Methylobacillus</taxon>
    </lineage>
</organism>
<feature type="signal peptide" evidence="1">
    <location>
        <begin position="1"/>
        <end position="21"/>
    </location>
</feature>
<gene>
    <name evidence="3" type="ORF">ACIKP9_06460</name>
</gene>
<protein>
    <submittedName>
        <fullName evidence="3">PEP-CTERM sorting domain-containing protein</fullName>
    </submittedName>
</protein>
<comment type="caution">
    <text evidence="3">The sequence shown here is derived from an EMBL/GenBank/DDBJ whole genome shotgun (WGS) entry which is preliminary data.</text>
</comment>
<dbReference type="InterPro" id="IPR013424">
    <property type="entry name" value="Ice-binding_C"/>
</dbReference>
<feature type="domain" description="Ice-binding protein C-terminal" evidence="2">
    <location>
        <begin position="218"/>
        <end position="241"/>
    </location>
</feature>
<dbReference type="RefSeq" id="WP_400880787.1">
    <property type="nucleotide sequence ID" value="NZ_JBIWXY010000001.1"/>
</dbReference>
<keyword evidence="4" id="KW-1185">Reference proteome</keyword>
<sequence>MYFKPAMLVSALFLSSFSAHAELSSYNQNGVELVYSSVSDVTWTKDANLFKTMYDADNSLISKIAAATTSYNDSYFGYRTLDKRDFNTTYGIASWWGGQAFVGYLNSISYGGSNQWYLPTVVNNVSGINLPTNGTVTGDEFAELFYQELGGIGWNSIPDTAIFDNENSWVFGFWSGTEHEVATYRAWGFDSRSGFQNSNRNKDFQRYIWAVTPGQVTTVPEASTYAMLLAGLTALGLAIRRYRA</sequence>
<evidence type="ECO:0000256" key="1">
    <source>
        <dbReference type="SAM" id="SignalP"/>
    </source>
</evidence>
<dbReference type="Proteomes" id="UP001617669">
    <property type="component" value="Unassembled WGS sequence"/>
</dbReference>
<feature type="chain" id="PRO_5045341405" evidence="1">
    <location>
        <begin position="22"/>
        <end position="244"/>
    </location>
</feature>
<proteinExistence type="predicted"/>
<evidence type="ECO:0000313" key="4">
    <source>
        <dbReference type="Proteomes" id="UP001617669"/>
    </source>
</evidence>
<evidence type="ECO:0000259" key="2">
    <source>
        <dbReference type="Pfam" id="PF07589"/>
    </source>
</evidence>
<dbReference type="EMBL" id="JBIWXY010000001">
    <property type="protein sequence ID" value="MFJ5445867.1"/>
    <property type="molecule type" value="Genomic_DNA"/>
</dbReference>
<keyword evidence="1" id="KW-0732">Signal</keyword>